<sequence>MNVREVQLMMFREDEAVPNNPVLPAILYMGAFKDGPERIEAAFNRHNWRNSWTGGVYDFHHFHSNAHEALGVVRGSATLQLGGESGQELELRAGDVLVLPAGTGHKRIASSADFAVVGAYPDGMSWNLWTVEMGERNRALSEIRRVPLPDTDPVHGDDGPLLDHWRTAHSSRDGPEEGERLNPAGLRAQEHFI</sequence>
<dbReference type="Gene3D" id="2.60.120.10">
    <property type="entry name" value="Jelly Rolls"/>
    <property type="match status" value="1"/>
</dbReference>
<protein>
    <submittedName>
        <fullName evidence="3">Cupin domain-containing protein</fullName>
    </submittedName>
</protein>
<dbReference type="PIRSF" id="PIRSF019307">
    <property type="entry name" value="UCP019307"/>
    <property type="match status" value="1"/>
</dbReference>
<dbReference type="AlphaFoldDB" id="A0A841UCP4"/>
<name>A0A841UCP4_9BACL</name>
<dbReference type="InterPro" id="IPR047121">
    <property type="entry name" value="YjiB-like"/>
</dbReference>
<feature type="domain" description="Cupin type-2" evidence="2">
    <location>
        <begin position="60"/>
        <end position="109"/>
    </location>
</feature>
<evidence type="ECO:0000313" key="3">
    <source>
        <dbReference type="EMBL" id="MBB6695680.1"/>
    </source>
</evidence>
<dbReference type="PANTHER" id="PTHR36448:SF2">
    <property type="entry name" value="CUPIN TYPE-1 DOMAIN-CONTAINING PROTEIN"/>
    <property type="match status" value="1"/>
</dbReference>
<dbReference type="CDD" id="cd02219">
    <property type="entry name" value="cupin_YjlB-like"/>
    <property type="match status" value="1"/>
</dbReference>
<accession>A0A841UCP4</accession>
<reference evidence="3 4" key="1">
    <citation type="submission" date="2020-08" db="EMBL/GenBank/DDBJ databases">
        <title>Cohnella phylogeny.</title>
        <authorList>
            <person name="Dunlap C."/>
        </authorList>
    </citation>
    <scope>NUCLEOTIDE SEQUENCE [LARGE SCALE GENOMIC DNA]</scope>
    <source>
        <strain evidence="3 4">DSM 25239</strain>
    </source>
</reference>
<dbReference type="PANTHER" id="PTHR36448">
    <property type="entry name" value="BLR7373 PROTEIN"/>
    <property type="match status" value="1"/>
</dbReference>
<comment type="caution">
    <text evidence="3">The sequence shown here is derived from an EMBL/GenBank/DDBJ whole genome shotgun (WGS) entry which is preliminary data.</text>
</comment>
<dbReference type="InterPro" id="IPR014500">
    <property type="entry name" value="UCP019307_cupin"/>
</dbReference>
<evidence type="ECO:0000313" key="4">
    <source>
        <dbReference type="Proteomes" id="UP000553776"/>
    </source>
</evidence>
<dbReference type="EMBL" id="JACJVR010000134">
    <property type="protein sequence ID" value="MBB6695680.1"/>
    <property type="molecule type" value="Genomic_DNA"/>
</dbReference>
<feature type="compositionally biased region" description="Basic and acidic residues" evidence="1">
    <location>
        <begin position="168"/>
        <end position="180"/>
    </location>
</feature>
<dbReference type="SUPFAM" id="SSF51182">
    <property type="entry name" value="RmlC-like cupins"/>
    <property type="match status" value="1"/>
</dbReference>
<gene>
    <name evidence="3" type="ORF">H7B90_30235</name>
</gene>
<evidence type="ECO:0000259" key="2">
    <source>
        <dbReference type="Pfam" id="PF07883"/>
    </source>
</evidence>
<dbReference type="InterPro" id="IPR011051">
    <property type="entry name" value="RmlC_Cupin_sf"/>
</dbReference>
<dbReference type="RefSeq" id="WP_185139630.1">
    <property type="nucleotide sequence ID" value="NZ_JACJVR010000134.1"/>
</dbReference>
<keyword evidence="4" id="KW-1185">Reference proteome</keyword>
<dbReference type="InterPro" id="IPR014710">
    <property type="entry name" value="RmlC-like_jellyroll"/>
</dbReference>
<evidence type="ECO:0000256" key="1">
    <source>
        <dbReference type="SAM" id="MobiDB-lite"/>
    </source>
</evidence>
<organism evidence="3 4">
    <name type="scientific">Cohnella xylanilytica</name>
    <dbReference type="NCBI Taxonomy" id="557555"/>
    <lineage>
        <taxon>Bacteria</taxon>
        <taxon>Bacillati</taxon>
        <taxon>Bacillota</taxon>
        <taxon>Bacilli</taxon>
        <taxon>Bacillales</taxon>
        <taxon>Paenibacillaceae</taxon>
        <taxon>Cohnella</taxon>
    </lineage>
</organism>
<dbReference type="Pfam" id="PF07883">
    <property type="entry name" value="Cupin_2"/>
    <property type="match status" value="1"/>
</dbReference>
<feature type="region of interest" description="Disordered" evidence="1">
    <location>
        <begin position="168"/>
        <end position="193"/>
    </location>
</feature>
<dbReference type="Proteomes" id="UP000553776">
    <property type="component" value="Unassembled WGS sequence"/>
</dbReference>
<dbReference type="InterPro" id="IPR013096">
    <property type="entry name" value="Cupin_2"/>
</dbReference>
<proteinExistence type="predicted"/>